<organism evidence="9 10">
    <name type="scientific">Alternaria atra</name>
    <dbReference type="NCBI Taxonomy" id="119953"/>
    <lineage>
        <taxon>Eukaryota</taxon>
        <taxon>Fungi</taxon>
        <taxon>Dikarya</taxon>
        <taxon>Ascomycota</taxon>
        <taxon>Pezizomycotina</taxon>
        <taxon>Dothideomycetes</taxon>
        <taxon>Pleosporomycetidae</taxon>
        <taxon>Pleosporales</taxon>
        <taxon>Pleosporineae</taxon>
        <taxon>Pleosporaceae</taxon>
        <taxon>Alternaria</taxon>
        <taxon>Alternaria sect. Ulocladioides</taxon>
    </lineage>
</organism>
<dbReference type="Proteomes" id="UP000676310">
    <property type="component" value="Unassembled WGS sequence"/>
</dbReference>
<dbReference type="PANTHER" id="PTHR37799">
    <property type="entry name" value="37S RIBOSOMAL PROTEIN S25, MITOCHONDRIAL"/>
    <property type="match status" value="1"/>
</dbReference>
<dbReference type="AlphaFoldDB" id="A0A8J2I8R5"/>
<dbReference type="GO" id="GO:0005763">
    <property type="term" value="C:mitochondrial small ribosomal subunit"/>
    <property type="evidence" value="ECO:0007669"/>
    <property type="project" value="InterPro"/>
</dbReference>
<dbReference type="GO" id="GO:0003735">
    <property type="term" value="F:structural constituent of ribosome"/>
    <property type="evidence" value="ECO:0007669"/>
    <property type="project" value="InterPro"/>
</dbReference>
<evidence type="ECO:0000256" key="2">
    <source>
        <dbReference type="ARBA" id="ARBA00009864"/>
    </source>
</evidence>
<keyword evidence="5" id="KW-0687">Ribonucleoprotein</keyword>
<evidence type="ECO:0000313" key="10">
    <source>
        <dbReference type="Proteomes" id="UP000676310"/>
    </source>
</evidence>
<dbReference type="GeneID" id="67022177"/>
<evidence type="ECO:0000256" key="6">
    <source>
        <dbReference type="ARBA" id="ARBA00035137"/>
    </source>
</evidence>
<evidence type="ECO:0000256" key="3">
    <source>
        <dbReference type="ARBA" id="ARBA00022980"/>
    </source>
</evidence>
<dbReference type="EMBL" id="CAJRGZ010000027">
    <property type="protein sequence ID" value="CAG5181925.1"/>
    <property type="molecule type" value="Genomic_DNA"/>
</dbReference>
<accession>A0A8J2I8R5</accession>
<evidence type="ECO:0000256" key="5">
    <source>
        <dbReference type="ARBA" id="ARBA00023274"/>
    </source>
</evidence>
<comment type="caution">
    <text evidence="9">The sequence shown here is derived from an EMBL/GenBank/DDBJ whole genome shotgun (WGS) entry which is preliminary data.</text>
</comment>
<keyword evidence="4" id="KW-0496">Mitochondrion</keyword>
<sequence>MGRYDFRPLRVRQTAKALFDSKRDPNLPQCIAHTKDEEGTESQQTIQATTHRIPRRQAALRILRRPPMGTGTTEAGSRKQRKRLKELRLDVVQRQMWLMKHASLSKSSAYDLARREFYQHRHLSEIRQRIAKEEALHVGAYFGKGPLEIGMELEDRTWENWKSWAAKQIEDEQSMRAQMFSGQQDEGLGAGADMSNAEYDQAVEELQPAAPNNPQGQRPMGGVAAHA</sequence>
<proteinExistence type="inferred from homology"/>
<evidence type="ECO:0000256" key="4">
    <source>
        <dbReference type="ARBA" id="ARBA00023128"/>
    </source>
</evidence>
<evidence type="ECO:0000256" key="1">
    <source>
        <dbReference type="ARBA" id="ARBA00004173"/>
    </source>
</evidence>
<evidence type="ECO:0000256" key="7">
    <source>
        <dbReference type="ARBA" id="ARBA00035421"/>
    </source>
</evidence>
<protein>
    <recommendedName>
        <fullName evidence="6">Small ribosomal subunit protein mS23</fullName>
    </recommendedName>
    <alternativeName>
        <fullName evidence="7">37S ribosomal protein S25, mitochondrial</fullName>
    </alternativeName>
</protein>
<dbReference type="OrthoDB" id="5542239at2759"/>
<comment type="subcellular location">
    <subcellularLocation>
        <location evidence="1">Mitochondrion</location>
    </subcellularLocation>
</comment>
<evidence type="ECO:0000256" key="8">
    <source>
        <dbReference type="SAM" id="MobiDB-lite"/>
    </source>
</evidence>
<name>A0A8J2I8R5_9PLEO</name>
<dbReference type="PANTHER" id="PTHR37799:SF1">
    <property type="entry name" value="SMALL RIBOSOMAL SUBUNIT PROTEIN MS23"/>
    <property type="match status" value="1"/>
</dbReference>
<dbReference type="Pfam" id="PF13741">
    <property type="entry name" value="MRP-S25"/>
    <property type="match status" value="1"/>
</dbReference>
<dbReference type="RefSeq" id="XP_043173475.1">
    <property type="nucleotide sequence ID" value="XM_043317540.1"/>
</dbReference>
<feature type="region of interest" description="Disordered" evidence="8">
    <location>
        <begin position="180"/>
        <end position="227"/>
    </location>
</feature>
<dbReference type="InterPro" id="IPR016939">
    <property type="entry name" value="Ribosomal_mS23_fun"/>
</dbReference>
<keyword evidence="3" id="KW-0689">Ribosomal protein</keyword>
<comment type="similarity">
    <text evidence="2">Belongs to the mitochondrion-specific ribosomal protein mS23 family.</text>
</comment>
<gene>
    <name evidence="9" type="ORF">ALTATR162_LOCUS9904</name>
</gene>
<evidence type="ECO:0000313" key="9">
    <source>
        <dbReference type="EMBL" id="CAG5181925.1"/>
    </source>
</evidence>
<keyword evidence="10" id="KW-1185">Reference proteome</keyword>
<reference evidence="9" key="1">
    <citation type="submission" date="2021-05" db="EMBL/GenBank/DDBJ databases">
        <authorList>
            <person name="Stam R."/>
        </authorList>
    </citation>
    <scope>NUCLEOTIDE SEQUENCE</scope>
    <source>
        <strain evidence="9">CS162</strain>
    </source>
</reference>